<dbReference type="AlphaFoldDB" id="A0A2T8HZ83"/>
<accession>A0A2T8HZ83</accession>
<dbReference type="GO" id="GO:0004519">
    <property type="term" value="F:endonuclease activity"/>
    <property type="evidence" value="ECO:0007669"/>
    <property type="project" value="UniProtKB-KW"/>
</dbReference>
<dbReference type="SUPFAM" id="SSF51658">
    <property type="entry name" value="Xylose isomerase-like"/>
    <property type="match status" value="1"/>
</dbReference>
<proteinExistence type="predicted"/>
<dbReference type="Gene3D" id="3.20.20.150">
    <property type="entry name" value="Divalent-metal-dependent TIM barrel enzymes"/>
    <property type="match status" value="1"/>
</dbReference>
<reference evidence="2 3" key="1">
    <citation type="submission" date="2018-04" db="EMBL/GenBank/DDBJ databases">
        <title>Pararhodobacter oceanense sp. nov., isolated from marine intertidal sediment.</title>
        <authorList>
            <person name="Wang X.-L."/>
            <person name="Du Z.-J."/>
        </authorList>
    </citation>
    <scope>NUCLEOTIDE SEQUENCE [LARGE SCALE GENOMIC DNA]</scope>
    <source>
        <strain evidence="2 3">AM505</strain>
    </source>
</reference>
<dbReference type="PANTHER" id="PTHR12110:SF52">
    <property type="entry name" value="XYLOSE ISOMERASE"/>
    <property type="match status" value="1"/>
</dbReference>
<keyword evidence="2" id="KW-0540">Nuclease</keyword>
<gene>
    <name evidence="2" type="ORF">DDE20_04335</name>
</gene>
<evidence type="ECO:0000313" key="3">
    <source>
        <dbReference type="Proteomes" id="UP000245911"/>
    </source>
</evidence>
<dbReference type="Pfam" id="PF01261">
    <property type="entry name" value="AP_endonuc_2"/>
    <property type="match status" value="1"/>
</dbReference>
<comment type="caution">
    <text evidence="2">The sequence shown here is derived from an EMBL/GenBank/DDBJ whole genome shotgun (WGS) entry which is preliminary data.</text>
</comment>
<dbReference type="OrthoDB" id="9787068at2"/>
<dbReference type="InterPro" id="IPR050312">
    <property type="entry name" value="IolE/XylAMocC-like"/>
</dbReference>
<sequence>MKPVTADRLSLNTATVKTAWTLAQSIDGCARHGIAGITPWRDVLQDMGVKQAARAIRDAGLTVSGLCRGGWYTAEGALTPQVLDDNKRAVDEAAAIGAECLVMVVGGLADGSRDLIAARSIVEEGLAHTLDYARDVGVPIAIEPLHPMYAADRACINTMGQALDICDRLGSGIGVVVDVYHVWWDPEVHAQIRRAGKERLMGFQVCDWLLETRDMLNDRGMMGDGIINIPDLRAAVEAEGFAGLVDVEIFSSNDWWKRDPDEVLKTSISRSLATC</sequence>
<evidence type="ECO:0000313" key="2">
    <source>
        <dbReference type="EMBL" id="PVH30746.1"/>
    </source>
</evidence>
<dbReference type="RefSeq" id="WP_116557168.1">
    <property type="nucleotide sequence ID" value="NZ_QDKM01000001.1"/>
</dbReference>
<keyword evidence="2" id="KW-0378">Hydrolase</keyword>
<dbReference type="PANTHER" id="PTHR12110">
    <property type="entry name" value="HYDROXYPYRUVATE ISOMERASE"/>
    <property type="match status" value="1"/>
</dbReference>
<dbReference type="Proteomes" id="UP000245911">
    <property type="component" value="Unassembled WGS sequence"/>
</dbReference>
<dbReference type="InterPro" id="IPR036237">
    <property type="entry name" value="Xyl_isomerase-like_sf"/>
</dbReference>
<feature type="domain" description="Xylose isomerase-like TIM barrel" evidence="1">
    <location>
        <begin position="29"/>
        <end position="261"/>
    </location>
</feature>
<evidence type="ECO:0000259" key="1">
    <source>
        <dbReference type="Pfam" id="PF01261"/>
    </source>
</evidence>
<dbReference type="EMBL" id="QDKM01000001">
    <property type="protein sequence ID" value="PVH30746.1"/>
    <property type="molecule type" value="Genomic_DNA"/>
</dbReference>
<keyword evidence="3" id="KW-1185">Reference proteome</keyword>
<dbReference type="InterPro" id="IPR013022">
    <property type="entry name" value="Xyl_isomerase-like_TIM-brl"/>
</dbReference>
<name>A0A2T8HZ83_9RHOB</name>
<protein>
    <submittedName>
        <fullName evidence="2">Endonuclease</fullName>
    </submittedName>
</protein>
<organism evidence="2 3">
    <name type="scientific">Pararhodobacter oceanensis</name>
    <dbReference type="NCBI Taxonomy" id="2172121"/>
    <lineage>
        <taxon>Bacteria</taxon>
        <taxon>Pseudomonadati</taxon>
        <taxon>Pseudomonadota</taxon>
        <taxon>Alphaproteobacteria</taxon>
        <taxon>Rhodobacterales</taxon>
        <taxon>Paracoccaceae</taxon>
        <taxon>Pararhodobacter</taxon>
    </lineage>
</organism>
<keyword evidence="2" id="KW-0255">Endonuclease</keyword>